<accession>A0AAE9XN11</accession>
<dbReference type="Gene3D" id="3.30.830.10">
    <property type="entry name" value="Metalloenzyme, LuxS/M16 peptidase-like"/>
    <property type="match status" value="2"/>
</dbReference>
<protein>
    <submittedName>
        <fullName evidence="2">Pitrilysin family protein</fullName>
    </submittedName>
</protein>
<dbReference type="AlphaFoldDB" id="A0AAE9XN11"/>
<dbReference type="InterPro" id="IPR011249">
    <property type="entry name" value="Metalloenz_LuxS/M16"/>
</dbReference>
<evidence type="ECO:0000313" key="3">
    <source>
        <dbReference type="Proteomes" id="UP001179600"/>
    </source>
</evidence>
<organism evidence="2 3">
    <name type="scientific">Vagococcus lutrae</name>
    <dbReference type="NCBI Taxonomy" id="81947"/>
    <lineage>
        <taxon>Bacteria</taxon>
        <taxon>Bacillati</taxon>
        <taxon>Bacillota</taxon>
        <taxon>Bacilli</taxon>
        <taxon>Lactobacillales</taxon>
        <taxon>Enterococcaceae</taxon>
        <taxon>Vagococcus</taxon>
    </lineage>
</organism>
<evidence type="ECO:0000259" key="1">
    <source>
        <dbReference type="Pfam" id="PF05193"/>
    </source>
</evidence>
<name>A0AAE9XN11_9ENTE</name>
<dbReference type="RefSeq" id="WP_248853053.1">
    <property type="nucleotide sequence ID" value="NZ_CP097053.1"/>
</dbReference>
<dbReference type="PANTHER" id="PTHR11851:SF186">
    <property type="entry name" value="INACTIVE METALLOPROTEASE YMFF-RELATED"/>
    <property type="match status" value="1"/>
</dbReference>
<dbReference type="EMBL" id="CP116507">
    <property type="protein sequence ID" value="WCG23138.1"/>
    <property type="molecule type" value="Genomic_DNA"/>
</dbReference>
<proteinExistence type="predicted"/>
<dbReference type="NCBIfam" id="NF047422">
    <property type="entry name" value="YfmF_fam"/>
    <property type="match status" value="1"/>
</dbReference>
<dbReference type="Proteomes" id="UP001179600">
    <property type="component" value="Chromosome"/>
</dbReference>
<sequence length="423" mass="48367">MTISLAENVTLHVIPTKKYKTTRVLIRFATDVTKENASYRTLLSSLLETSSANYPTNKQMNEHLSELYGASFGSGTGKKGNQHFLEVSLSVVNEKFLPRKEAVLAAGIDFLEQVLFYPNVQDGQFDKAQFEREKRNLMAYIQSIYDDKQSRAGLSLQALYFEDYPEQAIPSFGDYHIIKNIENEALVSYYHQMLREDQIDIMVLGDVEEESVRPLFESLPFQGRSISAPSFFVDTVATSLKEQTECLEVKQGKLNMGYQTGVYYYDEDYFAAQVFNGLFGGFPHSKLFMNVREKESMAYYASSHLDTFRGMLTVQTGIDDRLKDKVMTLIDAQLASLQLGEISQEDLFQTKEMLKNQYRLSQDNPSVMMEVSYLSHYIPNMVMSDDDWFNKIDAVEVADVQRVAQRVKKQAIYFMKGVGERVS</sequence>
<dbReference type="GO" id="GO:0046872">
    <property type="term" value="F:metal ion binding"/>
    <property type="evidence" value="ECO:0007669"/>
    <property type="project" value="InterPro"/>
</dbReference>
<dbReference type="Pfam" id="PF05193">
    <property type="entry name" value="Peptidase_M16_C"/>
    <property type="match status" value="1"/>
</dbReference>
<feature type="domain" description="Peptidase M16 C-terminal" evidence="1">
    <location>
        <begin position="181"/>
        <end position="353"/>
    </location>
</feature>
<gene>
    <name evidence="2" type="ORF">PML95_02545</name>
</gene>
<dbReference type="InterPro" id="IPR050361">
    <property type="entry name" value="MPP/UQCRC_Complex"/>
</dbReference>
<reference evidence="2" key="1">
    <citation type="submission" date="2023-01" db="EMBL/GenBank/DDBJ databases">
        <title>Oxazolidinone resistance genes in florfenicol resistant enterococci from beef cattle and veal calves at slaughter.</title>
        <authorList>
            <person name="Biggel M."/>
        </authorList>
    </citation>
    <scope>NUCLEOTIDE SEQUENCE</scope>
    <source>
        <strain evidence="2">K204-1</strain>
    </source>
</reference>
<dbReference type="InterPro" id="IPR007863">
    <property type="entry name" value="Peptidase_M16_C"/>
</dbReference>
<dbReference type="PANTHER" id="PTHR11851">
    <property type="entry name" value="METALLOPROTEASE"/>
    <property type="match status" value="1"/>
</dbReference>
<evidence type="ECO:0000313" key="2">
    <source>
        <dbReference type="EMBL" id="WCG23138.1"/>
    </source>
</evidence>
<dbReference type="SUPFAM" id="SSF63411">
    <property type="entry name" value="LuxS/MPP-like metallohydrolase"/>
    <property type="match status" value="2"/>
</dbReference>